<dbReference type="AlphaFoldDB" id="A0A2S7WP08"/>
<sequence length="325" mass="35817">MKKIIVIICLCFSATFYGQIDFEEIVNVNSVDAQRFLSGYLQPIPRGFGNGLSSGWYNTAKAHKLFGIDISVIANMSLIPEEGETFTFRNSDYSSAIQLDNSNISEANLPTILGSKDLSDRPLIRYTDSNGSISVSALPGFREDVKSTIGFNAVPSAIIQVGVGLWKNTDLKVRFIPEIDSNGNSASAFGIGVMHDIKQWIPFVKRLPIDVSIFAGYTNLKSTVLLDEDNNPDELVNFNTNSMTYQLLLSKKLSILTIYGGLGTTSYNSDIEIRGYSSDLDFGFDGNSFRANAGLRFKLAFLDISAEYALQEYDVFSARVGFSIR</sequence>
<keyword evidence="2" id="KW-1185">Reference proteome</keyword>
<dbReference type="RefSeq" id="WP_105015924.1">
    <property type="nucleotide sequence ID" value="NZ_MSCN01000001.1"/>
</dbReference>
<evidence type="ECO:0000313" key="2">
    <source>
        <dbReference type="Proteomes" id="UP000238882"/>
    </source>
</evidence>
<evidence type="ECO:0000313" key="1">
    <source>
        <dbReference type="EMBL" id="PQJ79323.1"/>
    </source>
</evidence>
<dbReference type="Proteomes" id="UP000238882">
    <property type="component" value="Unassembled WGS sequence"/>
</dbReference>
<organism evidence="1 2">
    <name type="scientific">Polaribacter porphyrae</name>
    <dbReference type="NCBI Taxonomy" id="1137780"/>
    <lineage>
        <taxon>Bacteria</taxon>
        <taxon>Pseudomonadati</taxon>
        <taxon>Bacteroidota</taxon>
        <taxon>Flavobacteriia</taxon>
        <taxon>Flavobacteriales</taxon>
        <taxon>Flavobacteriaceae</taxon>
    </lineage>
</organism>
<accession>A0A2S7WP08</accession>
<dbReference type="Pfam" id="PF20230">
    <property type="entry name" value="DUF6588"/>
    <property type="match status" value="1"/>
</dbReference>
<comment type="caution">
    <text evidence="1">The sequence shown here is derived from an EMBL/GenBank/DDBJ whole genome shotgun (WGS) entry which is preliminary data.</text>
</comment>
<protein>
    <submittedName>
        <fullName evidence="1">Uncharacterized protein</fullName>
    </submittedName>
</protein>
<reference evidence="1 2" key="1">
    <citation type="submission" date="2016-12" db="EMBL/GenBank/DDBJ databases">
        <title>Trade-off between light-utilization and light-protection in marine flavobacteria.</title>
        <authorList>
            <person name="Kumagai Y."/>
            <person name="Yoshizawa S."/>
            <person name="Kogure K."/>
            <person name="Iwasaki W."/>
        </authorList>
    </citation>
    <scope>NUCLEOTIDE SEQUENCE [LARGE SCALE GENOMIC DNA]</scope>
    <source>
        <strain evidence="1 2">NBRC 108759</strain>
    </source>
</reference>
<dbReference type="EMBL" id="MSCN01000001">
    <property type="protein sequence ID" value="PQJ79323.1"/>
    <property type="molecule type" value="Genomic_DNA"/>
</dbReference>
<dbReference type="InterPro" id="IPR046495">
    <property type="entry name" value="DUF6588"/>
</dbReference>
<gene>
    <name evidence="1" type="ORF">BTO18_09125</name>
</gene>
<dbReference type="OrthoDB" id="9775382at2"/>
<name>A0A2S7WP08_9FLAO</name>
<proteinExistence type="predicted"/>